<dbReference type="InterPro" id="IPR013057">
    <property type="entry name" value="AA_transpt_TM"/>
</dbReference>
<dbReference type="OrthoDB" id="294730at2759"/>
<feature type="transmembrane region" description="Helical" evidence="7">
    <location>
        <begin position="209"/>
        <end position="226"/>
    </location>
</feature>
<dbReference type="Proteomes" id="UP000758603">
    <property type="component" value="Unassembled WGS sequence"/>
</dbReference>
<proteinExistence type="inferred from homology"/>
<evidence type="ECO:0000256" key="2">
    <source>
        <dbReference type="ARBA" id="ARBA00008066"/>
    </source>
</evidence>
<evidence type="ECO:0000256" key="5">
    <source>
        <dbReference type="ARBA" id="ARBA00023136"/>
    </source>
</evidence>
<evidence type="ECO:0000256" key="1">
    <source>
        <dbReference type="ARBA" id="ARBA00004141"/>
    </source>
</evidence>
<comment type="subcellular location">
    <subcellularLocation>
        <location evidence="1">Membrane</location>
        <topology evidence="1">Multi-pass membrane protein</topology>
    </subcellularLocation>
</comment>
<feature type="transmembrane region" description="Helical" evidence="7">
    <location>
        <begin position="401"/>
        <end position="425"/>
    </location>
</feature>
<evidence type="ECO:0000256" key="4">
    <source>
        <dbReference type="ARBA" id="ARBA00022989"/>
    </source>
</evidence>
<sequence length="521" mass="57003">MAFDNVSDPPKGIADERGTAYGAEPGIPRGRAAWFGGKDVKIGPRIAPVIAPVGTISASGSTSDLSSADEILLKQKEDEAGSAIQYRTCSWQKTAALLFSEYICLAIMSFPWSYSVLGLVPGLILTVVQALIVLYTSIILWEFCLRHPEVRDVCDIGQMLFWNKKWAWWATAVMFILNNTFIQGLHVLVGAKYINTMIGSGDPGVSCQTVSFGIIVALISWICSLPRTFDMLSKLGTASAFFTFVSVLLATIFAAIQVHPAKWTAELGDPVVTAIPLAGTTFVNGLNAFLNISYTFIGQITLPSFIAEMKEPKDFPKALWACTILEILVFSVVGAVVYAYVGNQYITAPAFGSLDELYKKVSFSFMIPTLIFLGVLYASVSARFIFFRLFQNSRHKNDHTLVGWASWAGILLATWIMAFIIANVIPFFSSLLSLMSSLFDSFFGFIFWGVAYFRMRKADGSVALVKDRSIRGWFEGILNIIIIATGVFFLTAGTYASVEGIIQEFEAGTVGSVFQCTSNGL</sequence>
<dbReference type="GO" id="GO:0016020">
    <property type="term" value="C:membrane"/>
    <property type="evidence" value="ECO:0007669"/>
    <property type="project" value="UniProtKB-SubCell"/>
</dbReference>
<dbReference type="Gene3D" id="1.20.1740.10">
    <property type="entry name" value="Amino acid/polyamine transporter I"/>
    <property type="match status" value="1"/>
</dbReference>
<comment type="caution">
    <text evidence="9">The sequence shown here is derived from an EMBL/GenBank/DDBJ whole genome shotgun (WGS) entry which is preliminary data.</text>
</comment>
<keyword evidence="5 7" id="KW-0472">Membrane</keyword>
<evidence type="ECO:0000256" key="3">
    <source>
        <dbReference type="ARBA" id="ARBA00022692"/>
    </source>
</evidence>
<feature type="domain" description="Amino acid transporter transmembrane" evidence="8">
    <location>
        <begin position="88"/>
        <end position="498"/>
    </location>
</feature>
<feature type="transmembrane region" description="Helical" evidence="7">
    <location>
        <begin position="318"/>
        <end position="341"/>
    </location>
</feature>
<feature type="transmembrane region" description="Helical" evidence="7">
    <location>
        <begin position="120"/>
        <end position="145"/>
    </location>
</feature>
<protein>
    <submittedName>
        <fullName evidence="9">Amino-acid permease</fullName>
    </submittedName>
</protein>
<gene>
    <name evidence="9" type="ORF">BKA67DRAFT_277933</name>
</gene>
<keyword evidence="4 7" id="KW-1133">Transmembrane helix</keyword>
<keyword evidence="3 7" id="KW-0812">Transmembrane</keyword>
<feature type="transmembrane region" description="Helical" evidence="7">
    <location>
        <begin position="166"/>
        <end position="189"/>
    </location>
</feature>
<dbReference type="EMBL" id="JAGPXC010000004">
    <property type="protein sequence ID" value="KAH6654404.1"/>
    <property type="molecule type" value="Genomic_DNA"/>
</dbReference>
<feature type="transmembrane region" description="Helical" evidence="7">
    <location>
        <begin position="95"/>
        <end position="114"/>
    </location>
</feature>
<dbReference type="AlphaFoldDB" id="A0A9P8ULI3"/>
<organism evidence="9 10">
    <name type="scientific">Truncatella angustata</name>
    <dbReference type="NCBI Taxonomy" id="152316"/>
    <lineage>
        <taxon>Eukaryota</taxon>
        <taxon>Fungi</taxon>
        <taxon>Dikarya</taxon>
        <taxon>Ascomycota</taxon>
        <taxon>Pezizomycotina</taxon>
        <taxon>Sordariomycetes</taxon>
        <taxon>Xylariomycetidae</taxon>
        <taxon>Amphisphaeriales</taxon>
        <taxon>Sporocadaceae</taxon>
        <taxon>Truncatella</taxon>
    </lineage>
</organism>
<name>A0A9P8ULI3_9PEZI</name>
<evidence type="ECO:0000259" key="8">
    <source>
        <dbReference type="Pfam" id="PF01490"/>
    </source>
</evidence>
<evidence type="ECO:0000256" key="6">
    <source>
        <dbReference type="SAM" id="MobiDB-lite"/>
    </source>
</evidence>
<dbReference type="PANTHER" id="PTHR22950:SF20">
    <property type="entry name" value="AMINO ACID TRANSPORTER (EUROFUNG)"/>
    <property type="match status" value="1"/>
</dbReference>
<dbReference type="Pfam" id="PF01490">
    <property type="entry name" value="Aa_trans"/>
    <property type="match status" value="1"/>
</dbReference>
<evidence type="ECO:0000313" key="9">
    <source>
        <dbReference type="EMBL" id="KAH6654404.1"/>
    </source>
</evidence>
<feature type="transmembrane region" description="Helical" evidence="7">
    <location>
        <begin position="271"/>
        <end position="297"/>
    </location>
</feature>
<dbReference type="GO" id="GO:0015179">
    <property type="term" value="F:L-amino acid transmembrane transporter activity"/>
    <property type="evidence" value="ECO:0007669"/>
    <property type="project" value="TreeGrafter"/>
</dbReference>
<dbReference type="FunFam" id="1.20.1740.10:FF:000039">
    <property type="entry name" value="Neutral amino acid transporter (Eurofung)"/>
    <property type="match status" value="1"/>
</dbReference>
<feature type="region of interest" description="Disordered" evidence="6">
    <location>
        <begin position="1"/>
        <end position="20"/>
    </location>
</feature>
<feature type="transmembrane region" description="Helical" evidence="7">
    <location>
        <begin position="431"/>
        <end position="453"/>
    </location>
</feature>
<feature type="transmembrane region" description="Helical" evidence="7">
    <location>
        <begin position="361"/>
        <end position="380"/>
    </location>
</feature>
<feature type="transmembrane region" description="Helical" evidence="7">
    <location>
        <begin position="238"/>
        <end position="259"/>
    </location>
</feature>
<feature type="transmembrane region" description="Helical" evidence="7">
    <location>
        <begin position="473"/>
        <end position="496"/>
    </location>
</feature>
<keyword evidence="10" id="KW-1185">Reference proteome</keyword>
<dbReference type="PANTHER" id="PTHR22950">
    <property type="entry name" value="AMINO ACID TRANSPORTER"/>
    <property type="match status" value="1"/>
</dbReference>
<dbReference type="RefSeq" id="XP_045958674.1">
    <property type="nucleotide sequence ID" value="XM_046095930.1"/>
</dbReference>
<evidence type="ECO:0000256" key="7">
    <source>
        <dbReference type="SAM" id="Phobius"/>
    </source>
</evidence>
<reference evidence="9" key="1">
    <citation type="journal article" date="2021" name="Nat. Commun.">
        <title>Genetic determinants of endophytism in the Arabidopsis root mycobiome.</title>
        <authorList>
            <person name="Mesny F."/>
            <person name="Miyauchi S."/>
            <person name="Thiergart T."/>
            <person name="Pickel B."/>
            <person name="Atanasova L."/>
            <person name="Karlsson M."/>
            <person name="Huettel B."/>
            <person name="Barry K.W."/>
            <person name="Haridas S."/>
            <person name="Chen C."/>
            <person name="Bauer D."/>
            <person name="Andreopoulos W."/>
            <person name="Pangilinan J."/>
            <person name="LaButti K."/>
            <person name="Riley R."/>
            <person name="Lipzen A."/>
            <person name="Clum A."/>
            <person name="Drula E."/>
            <person name="Henrissat B."/>
            <person name="Kohler A."/>
            <person name="Grigoriev I.V."/>
            <person name="Martin F.M."/>
            <person name="Hacquard S."/>
        </authorList>
    </citation>
    <scope>NUCLEOTIDE SEQUENCE</scope>
    <source>
        <strain evidence="9">MPI-SDFR-AT-0073</strain>
    </source>
</reference>
<evidence type="ECO:0000313" key="10">
    <source>
        <dbReference type="Proteomes" id="UP000758603"/>
    </source>
</evidence>
<dbReference type="GeneID" id="70124823"/>
<accession>A0A9P8ULI3</accession>
<comment type="similarity">
    <text evidence="2">Belongs to the amino acid/polyamine transporter 2 family.</text>
</comment>